<dbReference type="Proteomes" id="UP000750197">
    <property type="component" value="Unassembled WGS sequence"/>
</dbReference>
<comment type="pathway">
    <text evidence="5 8">Amino-acid biosynthesis; L-lysine biosynthesis via DAP pathway; L-lysine from DL-2,6-diaminopimelate: step 1/1.</text>
</comment>
<feature type="binding site" evidence="5">
    <location>
        <begin position="282"/>
        <end position="285"/>
    </location>
    <ligand>
        <name>pyridoxal 5'-phosphate</name>
        <dbReference type="ChEBI" id="CHEBI:597326"/>
    </ligand>
</feature>
<dbReference type="PANTHER" id="PTHR43727:SF2">
    <property type="entry name" value="GROUP IV DECARBOXYLASE"/>
    <property type="match status" value="1"/>
</dbReference>
<comment type="cofactor">
    <cofactor evidence="1 5 7 8">
        <name>pyridoxal 5'-phosphate</name>
        <dbReference type="ChEBI" id="CHEBI:597326"/>
    </cofactor>
</comment>
<dbReference type="PRINTS" id="PR01181">
    <property type="entry name" value="DAPDCRBXLASE"/>
</dbReference>
<accession>A0A8J8CC29</accession>
<dbReference type="Gene3D" id="3.20.20.10">
    <property type="entry name" value="Alanine racemase"/>
    <property type="match status" value="1"/>
</dbReference>
<dbReference type="InterPro" id="IPR000183">
    <property type="entry name" value="Orn/DAP/Arg_de-COase"/>
</dbReference>
<dbReference type="EC" id="4.1.1.20" evidence="5 6"/>
<dbReference type="FunFam" id="3.20.20.10:FF:000003">
    <property type="entry name" value="Diaminopimelate decarboxylase"/>
    <property type="match status" value="1"/>
</dbReference>
<dbReference type="Pfam" id="PF02784">
    <property type="entry name" value="Orn_Arg_deC_N"/>
    <property type="match status" value="1"/>
</dbReference>
<evidence type="ECO:0000313" key="11">
    <source>
        <dbReference type="EMBL" id="MBX8643974.1"/>
    </source>
</evidence>
<feature type="binding site" evidence="5">
    <location>
        <position position="380"/>
    </location>
    <ligand>
        <name>pyridoxal 5'-phosphate</name>
        <dbReference type="ChEBI" id="CHEBI:597326"/>
    </ligand>
</feature>
<keyword evidence="2 5" id="KW-0210">Decarboxylase</keyword>
<dbReference type="InterPro" id="IPR002986">
    <property type="entry name" value="DAP_deCOOHase_LysA"/>
</dbReference>
<keyword evidence="3 5" id="KW-0663">Pyridoxal phosphate</keyword>
<dbReference type="GO" id="GO:0030170">
    <property type="term" value="F:pyridoxal phosphate binding"/>
    <property type="evidence" value="ECO:0007669"/>
    <property type="project" value="UniProtKB-UniRule"/>
</dbReference>
<feature type="domain" description="Orn/DAP/Arg decarboxylase 2 N-terminal" evidence="9">
    <location>
        <begin position="40"/>
        <end position="289"/>
    </location>
</feature>
<evidence type="ECO:0000256" key="8">
    <source>
        <dbReference type="RuleBase" id="RU003738"/>
    </source>
</evidence>
<dbReference type="SUPFAM" id="SSF50621">
    <property type="entry name" value="Alanine racemase C-terminal domain-like"/>
    <property type="match status" value="1"/>
</dbReference>
<dbReference type="Proteomes" id="UP000716004">
    <property type="component" value="Unassembled WGS sequence"/>
</dbReference>
<comment type="catalytic activity">
    <reaction evidence="5 8">
        <text>meso-2,6-diaminopimelate + H(+) = L-lysine + CO2</text>
        <dbReference type="Rhea" id="RHEA:15101"/>
        <dbReference type="ChEBI" id="CHEBI:15378"/>
        <dbReference type="ChEBI" id="CHEBI:16526"/>
        <dbReference type="ChEBI" id="CHEBI:32551"/>
        <dbReference type="ChEBI" id="CHEBI:57791"/>
        <dbReference type="EC" id="4.1.1.20"/>
    </reaction>
</comment>
<comment type="subunit">
    <text evidence="5">Homodimer.</text>
</comment>
<dbReference type="PRINTS" id="PR01179">
    <property type="entry name" value="ODADCRBXLASE"/>
</dbReference>
<evidence type="ECO:0000256" key="3">
    <source>
        <dbReference type="ARBA" id="ARBA00022898"/>
    </source>
</evidence>
<evidence type="ECO:0000259" key="9">
    <source>
        <dbReference type="Pfam" id="PF02784"/>
    </source>
</evidence>
<gene>
    <name evidence="5 10" type="primary">lysA</name>
    <name evidence="10" type="ORF">J9259_03670</name>
    <name evidence="11" type="ORF">KIY12_04535</name>
</gene>
<keyword evidence="5 8" id="KW-0457">Lysine biosynthesis</keyword>
<dbReference type="HAMAP" id="MF_02120">
    <property type="entry name" value="LysA"/>
    <property type="match status" value="1"/>
</dbReference>
<feature type="binding site" evidence="5">
    <location>
        <position position="285"/>
    </location>
    <ligand>
        <name>substrate</name>
    </ligand>
</feature>
<dbReference type="InterPro" id="IPR022653">
    <property type="entry name" value="De-COase2_pyr-phos_BS"/>
</dbReference>
<dbReference type="UniPathway" id="UPA00034">
    <property type="reaction ID" value="UER00027"/>
</dbReference>
<evidence type="ECO:0000313" key="12">
    <source>
        <dbReference type="Proteomes" id="UP000716004"/>
    </source>
</evidence>
<comment type="function">
    <text evidence="5">Specifically catalyzes the decarboxylation of meso-diaminopimelate (meso-DAP) to L-lysine.</text>
</comment>
<evidence type="ECO:0000256" key="6">
    <source>
        <dbReference type="NCBIfam" id="TIGR01048"/>
    </source>
</evidence>
<dbReference type="NCBIfam" id="TIGR01048">
    <property type="entry name" value="lysA"/>
    <property type="match status" value="1"/>
</dbReference>
<evidence type="ECO:0000313" key="10">
    <source>
        <dbReference type="EMBL" id="MBX8631606.1"/>
    </source>
</evidence>
<protein>
    <recommendedName>
        <fullName evidence="5 6">Diaminopimelate decarboxylase</fullName>
        <shortName evidence="5">DAP decarboxylase</shortName>
        <shortName evidence="5">DAPDC</shortName>
        <ecNumber evidence="5 6">4.1.1.20</ecNumber>
    </recommendedName>
</protein>
<reference evidence="10" key="1">
    <citation type="submission" date="2021-04" db="EMBL/GenBank/DDBJ databases">
        <title>Genomic insights into ecological role and evolution of a novel Thermoplasmata order Candidatus Sysuiplasmatales.</title>
        <authorList>
            <person name="Yuan Y."/>
        </authorList>
    </citation>
    <scope>NUCLEOTIDE SEQUENCE</scope>
    <source>
        <strain evidence="11">TUT19-bin139</strain>
        <strain evidence="10">YP2-bin.285</strain>
    </source>
</reference>
<dbReference type="SUPFAM" id="SSF51419">
    <property type="entry name" value="PLP-binding barrel"/>
    <property type="match status" value="1"/>
</dbReference>
<dbReference type="EMBL" id="JAGVSJ010000006">
    <property type="protein sequence ID" value="MBX8631606.1"/>
    <property type="molecule type" value="Genomic_DNA"/>
</dbReference>
<evidence type="ECO:0000256" key="2">
    <source>
        <dbReference type="ARBA" id="ARBA00022793"/>
    </source>
</evidence>
<proteinExistence type="inferred from homology"/>
<sequence length="427" mass="46708">MVLQEHLTERNGSLFIEGVNSLELVREFGTPLFVTSSARVVSNYRRIHRAFSSKRTRFRIHYALKANSNLAVLRLLKREGASADCSSIPEIYFATFAGYRPEEILYSGNYNSDEELKFALESGVTINLDDGPLLNRLVRFGKPEIISFRINPGVGKGGFAGITTAGPAAKFGMREREAIAAYRTAAKLGIKRFGMHMMTGSNILDCNYFGMITGRLMKVASDVSRELGISFDFIDIGGGFGIPYGPSENELDITHTAELVVNAFEEALSSNSGIGNPELVIEPGRYIVGDSTVLLSSVTHVKRSYSTFVGCDAGMNVLLRPALYGAYHEVLIANAMTRRAKSRVNITGQICENTDIIARNRMLASARSGDILAILNAGAYGFSMGSRYNGRPLAAEVMIIGGRAELTREREGFAEMLSRQRVPPSLL</sequence>
<comment type="similarity">
    <text evidence="5">Belongs to the Orn/Lys/Arg decarboxylase class-II family. LysA subfamily.</text>
</comment>
<feature type="binding site" evidence="5">
    <location>
        <position position="320"/>
    </location>
    <ligand>
        <name>substrate</name>
    </ligand>
</feature>
<evidence type="ECO:0000256" key="1">
    <source>
        <dbReference type="ARBA" id="ARBA00001933"/>
    </source>
</evidence>
<dbReference type="InterPro" id="IPR022644">
    <property type="entry name" value="De-COase2_N"/>
</dbReference>
<feature type="binding site" evidence="5">
    <location>
        <position position="239"/>
    </location>
    <ligand>
        <name>pyridoxal 5'-phosphate</name>
        <dbReference type="ChEBI" id="CHEBI:597326"/>
    </ligand>
</feature>
<dbReference type="CDD" id="cd06828">
    <property type="entry name" value="PLPDE_III_DapDC"/>
    <property type="match status" value="1"/>
</dbReference>
<feature type="binding site" evidence="5">
    <location>
        <position position="380"/>
    </location>
    <ligand>
        <name>substrate</name>
    </ligand>
</feature>
<evidence type="ECO:0000256" key="5">
    <source>
        <dbReference type="HAMAP-Rule" id="MF_02120"/>
    </source>
</evidence>
<evidence type="ECO:0000256" key="7">
    <source>
        <dbReference type="PIRSR" id="PIRSR600183-50"/>
    </source>
</evidence>
<dbReference type="EMBL" id="JAHEAC010000031">
    <property type="protein sequence ID" value="MBX8643974.1"/>
    <property type="molecule type" value="Genomic_DNA"/>
</dbReference>
<name>A0A8J8CC29_9ARCH</name>
<dbReference type="InterPro" id="IPR009006">
    <property type="entry name" value="Ala_racemase/Decarboxylase_C"/>
</dbReference>
<dbReference type="AlphaFoldDB" id="A0A8J8CC29"/>
<dbReference type="PANTHER" id="PTHR43727">
    <property type="entry name" value="DIAMINOPIMELATE DECARBOXYLASE"/>
    <property type="match status" value="1"/>
</dbReference>
<evidence type="ECO:0000256" key="4">
    <source>
        <dbReference type="ARBA" id="ARBA00023239"/>
    </source>
</evidence>
<feature type="binding site" evidence="5">
    <location>
        <position position="324"/>
    </location>
    <ligand>
        <name>substrate</name>
    </ligand>
</feature>
<feature type="binding site" evidence="5">
    <location>
        <position position="352"/>
    </location>
    <ligand>
        <name>substrate</name>
    </ligand>
</feature>
<keyword evidence="4 5" id="KW-0456">Lyase</keyword>
<feature type="modified residue" description="N6-(pyridoxal phosphate)lysine" evidence="5 7">
    <location>
        <position position="65"/>
    </location>
</feature>
<keyword evidence="5" id="KW-0028">Amino-acid biosynthesis</keyword>
<feature type="active site" description="Proton donor" evidence="7">
    <location>
        <position position="351"/>
    </location>
</feature>
<comment type="caution">
    <text evidence="10">The sequence shown here is derived from an EMBL/GenBank/DDBJ whole genome shotgun (WGS) entry which is preliminary data.</text>
</comment>
<dbReference type="InterPro" id="IPR029066">
    <property type="entry name" value="PLP-binding_barrel"/>
</dbReference>
<dbReference type="PROSITE" id="PS00878">
    <property type="entry name" value="ODR_DC_2_1"/>
    <property type="match status" value="1"/>
</dbReference>
<dbReference type="Gene3D" id="2.40.37.10">
    <property type="entry name" value="Lyase, Ornithine Decarboxylase, Chain A, domain 1"/>
    <property type="match status" value="1"/>
</dbReference>
<dbReference type="GO" id="GO:0008836">
    <property type="term" value="F:diaminopimelate decarboxylase activity"/>
    <property type="evidence" value="ECO:0007669"/>
    <property type="project" value="UniProtKB-UniRule"/>
</dbReference>
<organism evidence="10 12">
    <name type="scientific">Candidatus Sysuiplasma superficiale</name>
    <dbReference type="NCBI Taxonomy" id="2823368"/>
    <lineage>
        <taxon>Archaea</taxon>
        <taxon>Methanobacteriati</taxon>
        <taxon>Thermoplasmatota</taxon>
        <taxon>Thermoplasmata</taxon>
        <taxon>Candidatus Sysuiplasmatales</taxon>
        <taxon>Candidatus Sysuiplasmataceae</taxon>
        <taxon>Candidatus Sysuiplasma</taxon>
    </lineage>
</organism>
<dbReference type="GO" id="GO:0009089">
    <property type="term" value="P:lysine biosynthetic process via diaminopimelate"/>
    <property type="evidence" value="ECO:0007669"/>
    <property type="project" value="UniProtKB-UniRule"/>
</dbReference>